<gene>
    <name evidence="2" type="ORF">R5R35_011450</name>
</gene>
<feature type="region of interest" description="Disordered" evidence="1">
    <location>
        <begin position="40"/>
        <end position="89"/>
    </location>
</feature>
<comment type="caution">
    <text evidence="2">The sequence shown here is derived from an EMBL/GenBank/DDBJ whole genome shotgun (WGS) entry which is preliminary data.</text>
</comment>
<organism evidence="2 3">
    <name type="scientific">Gryllus longicercus</name>
    <dbReference type="NCBI Taxonomy" id="2509291"/>
    <lineage>
        <taxon>Eukaryota</taxon>
        <taxon>Metazoa</taxon>
        <taxon>Ecdysozoa</taxon>
        <taxon>Arthropoda</taxon>
        <taxon>Hexapoda</taxon>
        <taxon>Insecta</taxon>
        <taxon>Pterygota</taxon>
        <taxon>Neoptera</taxon>
        <taxon>Polyneoptera</taxon>
        <taxon>Orthoptera</taxon>
        <taxon>Ensifera</taxon>
        <taxon>Gryllidea</taxon>
        <taxon>Grylloidea</taxon>
        <taxon>Gryllidae</taxon>
        <taxon>Gryllinae</taxon>
        <taxon>Gryllus</taxon>
    </lineage>
</organism>
<feature type="compositionally biased region" description="Basic residues" evidence="1">
    <location>
        <begin position="40"/>
        <end position="50"/>
    </location>
</feature>
<proteinExistence type="predicted"/>
<evidence type="ECO:0000313" key="3">
    <source>
        <dbReference type="Proteomes" id="UP001378592"/>
    </source>
</evidence>
<name>A0AAN9YZX3_9ORTH</name>
<protein>
    <submittedName>
        <fullName evidence="2">Uncharacterized protein</fullName>
    </submittedName>
</protein>
<dbReference type="Proteomes" id="UP001378592">
    <property type="component" value="Unassembled WGS sequence"/>
</dbReference>
<reference evidence="2 3" key="1">
    <citation type="submission" date="2024-03" db="EMBL/GenBank/DDBJ databases">
        <title>The genome assembly and annotation of the cricket Gryllus longicercus Weissman &amp; Gray.</title>
        <authorList>
            <person name="Szrajer S."/>
            <person name="Gray D."/>
            <person name="Ylla G."/>
        </authorList>
    </citation>
    <scope>NUCLEOTIDE SEQUENCE [LARGE SCALE GENOMIC DNA]</scope>
    <source>
        <strain evidence="2">DAG 2021-001</strain>
        <tissue evidence="2">Whole body minus gut</tissue>
    </source>
</reference>
<sequence>MFLHGLNGTGSPSTVTCHLAQQPVNLWKQQLQNSIRSRITKARRRQRRAKAAPPAPRAPARPKALAGWAGEQASERVSNLYAQPPPVSL</sequence>
<evidence type="ECO:0000256" key="1">
    <source>
        <dbReference type="SAM" id="MobiDB-lite"/>
    </source>
</evidence>
<dbReference type="AlphaFoldDB" id="A0AAN9YZX3"/>
<dbReference type="EMBL" id="JAZDUA010000571">
    <property type="protein sequence ID" value="KAK7790988.1"/>
    <property type="molecule type" value="Genomic_DNA"/>
</dbReference>
<keyword evidence="3" id="KW-1185">Reference proteome</keyword>
<accession>A0AAN9YZX3</accession>
<evidence type="ECO:0000313" key="2">
    <source>
        <dbReference type="EMBL" id="KAK7790988.1"/>
    </source>
</evidence>